<evidence type="ECO:0000313" key="2">
    <source>
        <dbReference type="Proteomes" id="UP001066276"/>
    </source>
</evidence>
<dbReference type="Proteomes" id="UP001066276">
    <property type="component" value="Chromosome 1_1"/>
</dbReference>
<gene>
    <name evidence="1" type="ORF">NDU88_000836</name>
</gene>
<comment type="caution">
    <text evidence="1">The sequence shown here is derived from an EMBL/GenBank/DDBJ whole genome shotgun (WGS) entry which is preliminary data.</text>
</comment>
<organism evidence="1 2">
    <name type="scientific">Pleurodeles waltl</name>
    <name type="common">Iberian ribbed newt</name>
    <dbReference type="NCBI Taxonomy" id="8319"/>
    <lineage>
        <taxon>Eukaryota</taxon>
        <taxon>Metazoa</taxon>
        <taxon>Chordata</taxon>
        <taxon>Craniata</taxon>
        <taxon>Vertebrata</taxon>
        <taxon>Euteleostomi</taxon>
        <taxon>Amphibia</taxon>
        <taxon>Batrachia</taxon>
        <taxon>Caudata</taxon>
        <taxon>Salamandroidea</taxon>
        <taxon>Salamandridae</taxon>
        <taxon>Pleurodelinae</taxon>
        <taxon>Pleurodeles</taxon>
    </lineage>
</organism>
<keyword evidence="2" id="KW-1185">Reference proteome</keyword>
<reference evidence="1" key="1">
    <citation type="journal article" date="2022" name="bioRxiv">
        <title>Sequencing and chromosome-scale assembly of the giantPleurodeles waltlgenome.</title>
        <authorList>
            <person name="Brown T."/>
            <person name="Elewa A."/>
            <person name="Iarovenko S."/>
            <person name="Subramanian E."/>
            <person name="Araus A.J."/>
            <person name="Petzold A."/>
            <person name="Susuki M."/>
            <person name="Suzuki K.-i.T."/>
            <person name="Hayashi T."/>
            <person name="Toyoda A."/>
            <person name="Oliveira C."/>
            <person name="Osipova E."/>
            <person name="Leigh N.D."/>
            <person name="Simon A."/>
            <person name="Yun M.H."/>
        </authorList>
    </citation>
    <scope>NUCLEOTIDE SEQUENCE</scope>
    <source>
        <strain evidence="1">20211129_DDA</strain>
        <tissue evidence="1">Liver</tissue>
    </source>
</reference>
<proteinExistence type="predicted"/>
<name>A0AAV7WKT4_PLEWA</name>
<evidence type="ECO:0000313" key="1">
    <source>
        <dbReference type="EMBL" id="KAJ1213197.1"/>
    </source>
</evidence>
<protein>
    <submittedName>
        <fullName evidence="1">Uncharacterized protein</fullName>
    </submittedName>
</protein>
<dbReference type="AlphaFoldDB" id="A0AAV7WKT4"/>
<accession>A0AAV7WKT4</accession>
<sequence length="243" mass="25739">MPGTCMSLAVPGQDSSFMKANEMSAIRVAANKSAKKADSGCESDSDSNYACEAPGFDEDLSRARSRAPGKLKYGTGLSSGKTVAGSSDNPVDVYFNHDSVGRPCKKMKTVSLNSVKPATGGLTSSKPCSSTTLPNSPHVLQVSKSNTADAGPLDVCCDVCSDDGEEAARLEDNEKVTPSCSQASVRPSEVAPVMPVINLGVWRDKELCAIEELCMKTQISKAASIRFAHLKWLKKILMLPFLA</sequence>
<dbReference type="EMBL" id="JANPWB010000001">
    <property type="protein sequence ID" value="KAJ1213197.1"/>
    <property type="molecule type" value="Genomic_DNA"/>
</dbReference>